<dbReference type="OrthoDB" id="7060209at2"/>
<name>A0A518ID19_9PLAN</name>
<sequence length="305" mass="35468">MLKYKTCLLLGAGASQHLDFPLGFKLKQDMLAELARLRKLSSEDLPDVYKTNDFDKNKINKLYKGLLYSDCPSPDVFLEKNPEYMKIGKYLICLKLVEYEIEDKFITHAGWYEQLRSALKVDSPEKLKDNRLSIVTFNYDRSLDAWLHQYIENEFRLSSDEAWKIFNESIEIVHVHGVLGKYPDFTYGDKNKIFKRSQSIKIVSEADSQQEEFEKASRLLKNSERVIVFGFGFATENVERLDYFEKKELEERKVLIAAGPFTGGAARDALDEWLGQWGLIRGRHFYQVTANEIFSSHRNPFSNTN</sequence>
<evidence type="ECO:0000313" key="2">
    <source>
        <dbReference type="Proteomes" id="UP000318313"/>
    </source>
</evidence>
<keyword evidence="2" id="KW-1185">Reference proteome</keyword>
<dbReference type="RefSeq" id="WP_145309908.1">
    <property type="nucleotide sequence ID" value="NZ_CP037452.1"/>
</dbReference>
<gene>
    <name evidence="1" type="ORF">Enr17x_30540</name>
</gene>
<dbReference type="Proteomes" id="UP000318313">
    <property type="component" value="Chromosome"/>
</dbReference>
<organism evidence="1 2">
    <name type="scientific">Gimesia fumaroli</name>
    <dbReference type="NCBI Taxonomy" id="2527976"/>
    <lineage>
        <taxon>Bacteria</taxon>
        <taxon>Pseudomonadati</taxon>
        <taxon>Planctomycetota</taxon>
        <taxon>Planctomycetia</taxon>
        <taxon>Planctomycetales</taxon>
        <taxon>Planctomycetaceae</taxon>
        <taxon>Gimesia</taxon>
    </lineage>
</organism>
<dbReference type="AlphaFoldDB" id="A0A518ID19"/>
<evidence type="ECO:0000313" key="1">
    <source>
        <dbReference type="EMBL" id="QDV51003.1"/>
    </source>
</evidence>
<protein>
    <recommendedName>
        <fullName evidence="3">SIR2-like domain-containing protein</fullName>
    </recommendedName>
</protein>
<accession>A0A518ID19</accession>
<reference evidence="1 2" key="1">
    <citation type="submission" date="2019-03" db="EMBL/GenBank/DDBJ databases">
        <title>Deep-cultivation of Planctomycetes and their phenomic and genomic characterization uncovers novel biology.</title>
        <authorList>
            <person name="Wiegand S."/>
            <person name="Jogler M."/>
            <person name="Boedeker C."/>
            <person name="Pinto D."/>
            <person name="Vollmers J."/>
            <person name="Rivas-Marin E."/>
            <person name="Kohn T."/>
            <person name="Peeters S.H."/>
            <person name="Heuer A."/>
            <person name="Rast P."/>
            <person name="Oberbeckmann S."/>
            <person name="Bunk B."/>
            <person name="Jeske O."/>
            <person name="Meyerdierks A."/>
            <person name="Storesund J.E."/>
            <person name="Kallscheuer N."/>
            <person name="Luecker S."/>
            <person name="Lage O.M."/>
            <person name="Pohl T."/>
            <person name="Merkel B.J."/>
            <person name="Hornburger P."/>
            <person name="Mueller R.-W."/>
            <person name="Bruemmer F."/>
            <person name="Labrenz M."/>
            <person name="Spormann A.M."/>
            <person name="Op den Camp H."/>
            <person name="Overmann J."/>
            <person name="Amann R."/>
            <person name="Jetten M.S.M."/>
            <person name="Mascher T."/>
            <person name="Medema M.H."/>
            <person name="Devos D.P."/>
            <person name="Kaster A.-K."/>
            <person name="Ovreas L."/>
            <person name="Rohde M."/>
            <person name="Galperin M.Y."/>
            <person name="Jogler C."/>
        </authorList>
    </citation>
    <scope>NUCLEOTIDE SEQUENCE [LARGE SCALE GENOMIC DNA]</scope>
    <source>
        <strain evidence="1 2">Enr17</strain>
    </source>
</reference>
<dbReference type="EMBL" id="CP037452">
    <property type="protein sequence ID" value="QDV51003.1"/>
    <property type="molecule type" value="Genomic_DNA"/>
</dbReference>
<evidence type="ECO:0008006" key="3">
    <source>
        <dbReference type="Google" id="ProtNLM"/>
    </source>
</evidence>
<dbReference type="KEGG" id="gfm:Enr17x_30540"/>
<proteinExistence type="predicted"/>